<evidence type="ECO:0000313" key="2">
    <source>
        <dbReference type="Proteomes" id="UP000314294"/>
    </source>
</evidence>
<accession>A0A4Z2GLP5</accession>
<dbReference type="EMBL" id="SRLO01000483">
    <property type="protein sequence ID" value="TNN54467.1"/>
    <property type="molecule type" value="Genomic_DNA"/>
</dbReference>
<sequence length="87" mass="9268">MLSELSQNKKQTPDIKGSVQNVGAAIGSLSLPQLSSAAVHLFKLSPPRPKPGKQRLPTRKVQELNFGPSVHRPASTCTDSPLLTIGL</sequence>
<proteinExistence type="predicted"/>
<dbReference type="Proteomes" id="UP000314294">
    <property type="component" value="Unassembled WGS sequence"/>
</dbReference>
<protein>
    <submittedName>
        <fullName evidence="1">Uncharacterized protein</fullName>
    </submittedName>
</protein>
<organism evidence="1 2">
    <name type="scientific">Liparis tanakae</name>
    <name type="common">Tanaka's snailfish</name>
    <dbReference type="NCBI Taxonomy" id="230148"/>
    <lineage>
        <taxon>Eukaryota</taxon>
        <taxon>Metazoa</taxon>
        <taxon>Chordata</taxon>
        <taxon>Craniata</taxon>
        <taxon>Vertebrata</taxon>
        <taxon>Euteleostomi</taxon>
        <taxon>Actinopterygii</taxon>
        <taxon>Neopterygii</taxon>
        <taxon>Teleostei</taxon>
        <taxon>Neoteleostei</taxon>
        <taxon>Acanthomorphata</taxon>
        <taxon>Eupercaria</taxon>
        <taxon>Perciformes</taxon>
        <taxon>Cottioidei</taxon>
        <taxon>Cottales</taxon>
        <taxon>Liparidae</taxon>
        <taxon>Liparis</taxon>
    </lineage>
</organism>
<name>A0A4Z2GLP5_9TELE</name>
<comment type="caution">
    <text evidence="1">The sequence shown here is derived from an EMBL/GenBank/DDBJ whole genome shotgun (WGS) entry which is preliminary data.</text>
</comment>
<evidence type="ECO:0000313" key="1">
    <source>
        <dbReference type="EMBL" id="TNN54467.1"/>
    </source>
</evidence>
<reference evidence="1 2" key="1">
    <citation type="submission" date="2019-03" db="EMBL/GenBank/DDBJ databases">
        <title>First draft genome of Liparis tanakae, snailfish: a comprehensive survey of snailfish specific genes.</title>
        <authorList>
            <person name="Kim W."/>
            <person name="Song I."/>
            <person name="Jeong J.-H."/>
            <person name="Kim D."/>
            <person name="Kim S."/>
            <person name="Ryu S."/>
            <person name="Song J.Y."/>
            <person name="Lee S.K."/>
        </authorList>
    </citation>
    <scope>NUCLEOTIDE SEQUENCE [LARGE SCALE GENOMIC DNA]</scope>
    <source>
        <tissue evidence="1">Muscle</tissue>
    </source>
</reference>
<dbReference type="AlphaFoldDB" id="A0A4Z2GLP5"/>
<keyword evidence="2" id="KW-1185">Reference proteome</keyword>
<gene>
    <name evidence="1" type="ORF">EYF80_035305</name>
</gene>